<evidence type="ECO:0000313" key="1">
    <source>
        <dbReference type="EMBL" id="SCM70563.1"/>
    </source>
</evidence>
<organism evidence="1">
    <name type="scientific">uncultured Pleomorphomonas sp</name>
    <dbReference type="NCBI Taxonomy" id="442121"/>
    <lineage>
        <taxon>Bacteria</taxon>
        <taxon>Pseudomonadati</taxon>
        <taxon>Pseudomonadota</taxon>
        <taxon>Alphaproteobacteria</taxon>
        <taxon>Hyphomicrobiales</taxon>
        <taxon>Pleomorphomonadaceae</taxon>
        <taxon>Pleomorphomonas</taxon>
        <taxon>environmental samples</taxon>
    </lineage>
</organism>
<sequence length="76" mass="8259">MSGGSGLRPPDRGAPPLIIVAPLWRAARMNSCPVKFTIVYVKTRDAFGAIFMNSFGPFFGWHVCALQLFLSNLSTG</sequence>
<accession>A0A212KZ59</accession>
<reference evidence="1" key="1">
    <citation type="submission" date="2016-08" db="EMBL/GenBank/DDBJ databases">
        <authorList>
            <person name="Seilhamer J.J."/>
        </authorList>
    </citation>
    <scope>NUCLEOTIDE SEQUENCE</scope>
    <source>
        <strain evidence="1">86</strain>
    </source>
</reference>
<name>A0A212KZ59_9HYPH</name>
<dbReference type="EMBL" id="FMJD01000001">
    <property type="protein sequence ID" value="SCM70563.1"/>
    <property type="molecule type" value="Genomic_DNA"/>
</dbReference>
<gene>
    <name evidence="1" type="ORF">KL86PLE_10204</name>
</gene>
<protein>
    <submittedName>
        <fullName evidence="1">Uncharacterized protein</fullName>
    </submittedName>
</protein>
<proteinExistence type="predicted"/>
<dbReference type="AlphaFoldDB" id="A0A212KZ59"/>